<dbReference type="PANTHER" id="PTHR46170:SF1">
    <property type="entry name" value="GATOR COMPLEX PROTEIN WDR59"/>
    <property type="match status" value="1"/>
</dbReference>
<dbReference type="PRINTS" id="PR00320">
    <property type="entry name" value="GPROTEINBRPT"/>
</dbReference>
<evidence type="ECO:0000256" key="1">
    <source>
        <dbReference type="ARBA" id="ARBA00022574"/>
    </source>
</evidence>
<dbReference type="GeneID" id="121115272"/>
<dbReference type="GO" id="GO:0035859">
    <property type="term" value="C:Seh1-associated complex"/>
    <property type="evidence" value="ECO:0007669"/>
    <property type="project" value="TreeGrafter"/>
</dbReference>
<dbReference type="InterPro" id="IPR001680">
    <property type="entry name" value="WD40_rpt"/>
</dbReference>
<feature type="region of interest" description="Disordered" evidence="5">
    <location>
        <begin position="591"/>
        <end position="615"/>
    </location>
</feature>
<dbReference type="InterPro" id="IPR036322">
    <property type="entry name" value="WD40_repeat_dom_sf"/>
</dbReference>
<dbReference type="GO" id="GO:0005774">
    <property type="term" value="C:vacuolar membrane"/>
    <property type="evidence" value="ECO:0007669"/>
    <property type="project" value="TreeGrafter"/>
</dbReference>
<dbReference type="PANTHER" id="PTHR46170">
    <property type="entry name" value="GATOR COMPLEX PROTEIN WDR59"/>
    <property type="match status" value="1"/>
</dbReference>
<dbReference type="InterPro" id="IPR020472">
    <property type="entry name" value="WD40_PAC1"/>
</dbReference>
<dbReference type="InterPro" id="IPR016135">
    <property type="entry name" value="UBQ-conjugating_enzyme/RWD"/>
</dbReference>
<organism evidence="7">
    <name type="scientific">Lepeophtheirus salmonis</name>
    <name type="common">Salmon louse</name>
    <name type="synonym">Caligus salmonis</name>
    <dbReference type="NCBI Taxonomy" id="72036"/>
    <lineage>
        <taxon>Eukaryota</taxon>
        <taxon>Metazoa</taxon>
        <taxon>Ecdysozoa</taxon>
        <taxon>Arthropoda</taxon>
        <taxon>Crustacea</taxon>
        <taxon>Multicrustacea</taxon>
        <taxon>Hexanauplia</taxon>
        <taxon>Copepoda</taxon>
        <taxon>Siphonostomatoida</taxon>
        <taxon>Caligidae</taxon>
        <taxon>Lepeophtheirus</taxon>
    </lineage>
</organism>
<dbReference type="KEGG" id="lsm:121115272"/>
<dbReference type="InterPro" id="IPR006575">
    <property type="entry name" value="RWD_dom"/>
</dbReference>
<feature type="region of interest" description="Disordered" evidence="5">
    <location>
        <begin position="357"/>
        <end position="389"/>
    </location>
</feature>
<dbReference type="InterPro" id="IPR019775">
    <property type="entry name" value="WD40_repeat_CS"/>
</dbReference>
<dbReference type="PROSITE" id="PS00678">
    <property type="entry name" value="WD_REPEATS_1"/>
    <property type="match status" value="2"/>
</dbReference>
<dbReference type="RefSeq" id="XP_040565414.1">
    <property type="nucleotide sequence ID" value="XM_040709480.2"/>
</dbReference>
<proteinExistence type="inferred from homology"/>
<reference evidence="7" key="1">
    <citation type="submission" date="2014-05" db="EMBL/GenBank/DDBJ databases">
        <authorList>
            <person name="Chronopoulou M."/>
        </authorList>
    </citation>
    <scope>NUCLEOTIDE SEQUENCE</scope>
    <source>
        <tissue evidence="7">Whole organism</tissue>
    </source>
</reference>
<dbReference type="EMBL" id="HACA01005261">
    <property type="protein sequence ID" value="CDW22622.1"/>
    <property type="molecule type" value="Transcribed_RNA"/>
</dbReference>
<dbReference type="InterPro" id="IPR015943">
    <property type="entry name" value="WD40/YVTN_repeat-like_dom_sf"/>
</dbReference>
<feature type="compositionally biased region" description="Basic and acidic residues" evidence="5">
    <location>
        <begin position="357"/>
        <end position="371"/>
    </location>
</feature>
<dbReference type="Pfam" id="PF17120">
    <property type="entry name" value="zf-RING_16"/>
    <property type="match status" value="1"/>
</dbReference>
<dbReference type="Gene3D" id="2.130.10.10">
    <property type="entry name" value="YVTN repeat-like/Quinoprotein amine dehydrogenase"/>
    <property type="match status" value="2"/>
</dbReference>
<comment type="similarity">
    <text evidence="3">Belongs to the WD repeat WDR59 family.</text>
</comment>
<dbReference type="AlphaFoldDB" id="A0A0K2TAM3"/>
<feature type="repeat" description="WD" evidence="4">
    <location>
        <begin position="185"/>
        <end position="227"/>
    </location>
</feature>
<feature type="domain" description="RWD" evidence="6">
    <location>
        <begin position="428"/>
        <end position="529"/>
    </location>
</feature>
<dbReference type="GO" id="GO:0035591">
    <property type="term" value="F:signaling adaptor activity"/>
    <property type="evidence" value="ECO:0007669"/>
    <property type="project" value="TreeGrafter"/>
</dbReference>
<evidence type="ECO:0000256" key="3">
    <source>
        <dbReference type="ARBA" id="ARBA00038452"/>
    </source>
</evidence>
<dbReference type="PROSITE" id="PS50082">
    <property type="entry name" value="WD_REPEATS_2"/>
    <property type="match status" value="2"/>
</dbReference>
<evidence type="ECO:0000259" key="6">
    <source>
        <dbReference type="PROSITE" id="PS50908"/>
    </source>
</evidence>
<dbReference type="Pfam" id="PF00400">
    <property type="entry name" value="WD40"/>
    <property type="match status" value="2"/>
</dbReference>
<dbReference type="SUPFAM" id="SSF50978">
    <property type="entry name" value="WD40 repeat-like"/>
    <property type="match status" value="1"/>
</dbReference>
<dbReference type="OrthoDB" id="311712at2759"/>
<dbReference type="InterPro" id="IPR049566">
    <property type="entry name" value="WDR59_RTC1-like_RING_Znf"/>
</dbReference>
<keyword evidence="2" id="KW-0677">Repeat</keyword>
<evidence type="ECO:0000256" key="4">
    <source>
        <dbReference type="PROSITE-ProRule" id="PRU00221"/>
    </source>
</evidence>
<protein>
    <submittedName>
        <fullName evidence="7">WD repeatcontaining protein 59like [Megachile rotundata]</fullName>
    </submittedName>
</protein>
<dbReference type="Gene3D" id="3.10.110.10">
    <property type="entry name" value="Ubiquitin Conjugating Enzyme"/>
    <property type="match status" value="1"/>
</dbReference>
<dbReference type="SMART" id="SM00320">
    <property type="entry name" value="WD40"/>
    <property type="match status" value="5"/>
</dbReference>
<sequence length="1043" mass="117628">MMSSYEYRELSGCNTMGLNCTGSLALIAGRRSYGVINLNKKRKLDKKIRRTTCKYDVSALEFHPFREELSALSSNDRIELIDWSGLRDMNLIANVKAHCHVLNDLAWHPTLRDNLASSGSDSFIHLWDIREIRKPSLTLSSVSSAAQIKWEKFPHGGQQLLASAHEGEIKLWDIRHASQPTFSYTNAHLSKIYSLDFSPIRSGIMVTSSQDSTVKVWDLSNTRSPINVIRLPQVPAWKVRFTPFGGDGLVTLTMHTIQRCENNLMLWNISNASVPDPAPEHVFSGHIDMIMEFAWRKSDYFYEDRIYLSDDMEDNGNESMSHHQLVTWSKDNSLRIWTLGDKIRSLCGSLEAPQKEEIGREATEDVVRKEAASSSRPLRHSEPIMSSSLSSNLDTVIDSIQDDTDEDEKFESMNTSLPNFKNQTNLQQEFSLLNFGDRLILEKLDLNERYCIITAETLNHNIALHIKFPANYPGSSAPLFSFMNPTTLDSEIRTQLLRKLKLTAHQQAAKARFCLEMCLRQFETAIENIYQIETESLKNQIPSPTDMIGVYQDTNIPFPRTSGARFCGMGQLVCFGFSPTIMIPIENKPKTQTKTPRAMSATNPPPGYYGQPSTMKTRRGVRFSRSVSLMGVPGVIQNSGMTTRHFQGTKSSISTSSESVPESGYQITIYDVLSISSVSKYLGERCLIADEETTVTEACSTNANLAASIGRHDIAKTWAIVSICAQVQDKLKSFRKQKELCRLKHKVQINSICSCPTQKNTQDDEEMKKFFDIDLPWAQHPFGRKLLDSLISHYIRQQDLQTAGLLLCNFYEENDKLLTENSNSNEDEEQQPAVLNMWDVRRRKNNSKSECSVDTGRDIALDILSSSSNIKHSRSNSDTQSLDDYAKSFADSLKSSLNEDHRKEKVLDKKKDLMLLDPSKNKLYDDVKGAYAELLLRMGLNSKATQVRKRRSSMAIQDTSSYIVFTTRQCPSCLRTIRGGSCCRYCNDGGSVSSCSLCQLPCRGVTSVCIYCNHGGHLGHIVEWFRTHDQCPTGCGCRCVARE</sequence>
<feature type="repeat" description="WD" evidence="4">
    <location>
        <begin position="95"/>
        <end position="130"/>
    </location>
</feature>
<name>A0A0K2TAM3_LEPSM</name>
<keyword evidence="1 4" id="KW-0853">WD repeat</keyword>
<dbReference type="GO" id="GO:1904263">
    <property type="term" value="P:positive regulation of TORC1 signaling"/>
    <property type="evidence" value="ECO:0007669"/>
    <property type="project" value="TreeGrafter"/>
</dbReference>
<dbReference type="PROSITE" id="PS50908">
    <property type="entry name" value="RWD"/>
    <property type="match status" value="1"/>
</dbReference>
<evidence type="ECO:0000256" key="5">
    <source>
        <dbReference type="SAM" id="MobiDB-lite"/>
    </source>
</evidence>
<dbReference type="Pfam" id="PF05773">
    <property type="entry name" value="RWD"/>
    <property type="match status" value="1"/>
</dbReference>
<dbReference type="GO" id="GO:0034198">
    <property type="term" value="P:cellular response to amino acid starvation"/>
    <property type="evidence" value="ECO:0007669"/>
    <property type="project" value="TreeGrafter"/>
</dbReference>
<dbReference type="CDD" id="cd11605">
    <property type="entry name" value="RWD_DRWD_ELF-like"/>
    <property type="match status" value="1"/>
</dbReference>
<accession>A0A0K2TAM3</accession>
<evidence type="ECO:0000313" key="7">
    <source>
        <dbReference type="EMBL" id="CDW22622.1"/>
    </source>
</evidence>
<evidence type="ECO:0000256" key="2">
    <source>
        <dbReference type="ARBA" id="ARBA00022737"/>
    </source>
</evidence>
<dbReference type="PROSITE" id="PS50294">
    <property type="entry name" value="WD_REPEATS_REGION"/>
    <property type="match status" value="2"/>
</dbReference>
<dbReference type="InterPro" id="IPR049567">
    <property type="entry name" value="WDR59-like"/>
</dbReference>